<evidence type="ECO:0000313" key="8">
    <source>
        <dbReference type="Proteomes" id="UP000010847"/>
    </source>
</evidence>
<comment type="similarity">
    <text evidence="2">Belongs to the nurim family.</text>
</comment>
<dbReference type="GO" id="GO:0032259">
    <property type="term" value="P:methylation"/>
    <property type="evidence" value="ECO:0007669"/>
    <property type="project" value="UniProtKB-KW"/>
</dbReference>
<keyword evidence="8" id="KW-1185">Reference proteome</keyword>
<evidence type="ECO:0000256" key="4">
    <source>
        <dbReference type="ARBA" id="ARBA00022989"/>
    </source>
</evidence>
<feature type="transmembrane region" description="Helical" evidence="6">
    <location>
        <begin position="6"/>
        <end position="25"/>
    </location>
</feature>
<evidence type="ECO:0000256" key="6">
    <source>
        <dbReference type="SAM" id="Phobius"/>
    </source>
</evidence>
<proteinExistence type="inferred from homology"/>
<dbReference type="InterPro" id="IPR033580">
    <property type="entry name" value="Nurim-like"/>
</dbReference>
<dbReference type="RefSeq" id="WP_006716088.1">
    <property type="nucleotide sequence ID" value="NZ_CP007032.1"/>
</dbReference>
<dbReference type="KEGG" id="dmt:DESME_10330"/>
<keyword evidence="3 6" id="KW-0812">Transmembrane</keyword>
<dbReference type="Gene3D" id="1.20.120.1630">
    <property type="match status" value="1"/>
</dbReference>
<dbReference type="Proteomes" id="UP000010847">
    <property type="component" value="Chromosome"/>
</dbReference>
<dbReference type="STRING" id="871968.DESME_10330"/>
<keyword evidence="7" id="KW-0489">Methyltransferase</keyword>
<gene>
    <name evidence="7" type="ORF">DESME_10330</name>
</gene>
<dbReference type="EMBL" id="CP007032">
    <property type="protein sequence ID" value="AHF07383.1"/>
    <property type="molecule type" value="Genomic_DNA"/>
</dbReference>
<evidence type="ECO:0000256" key="3">
    <source>
        <dbReference type="ARBA" id="ARBA00022692"/>
    </source>
</evidence>
<dbReference type="PANTHER" id="PTHR31040:SF1">
    <property type="entry name" value="NURIM"/>
    <property type="match status" value="1"/>
</dbReference>
<protein>
    <submittedName>
        <fullName evidence="7">Protein-S-isoprenylcysteine methyltransferase</fullName>
    </submittedName>
</protein>
<evidence type="ECO:0000256" key="1">
    <source>
        <dbReference type="ARBA" id="ARBA00004141"/>
    </source>
</evidence>
<dbReference type="GO" id="GO:0016020">
    <property type="term" value="C:membrane"/>
    <property type="evidence" value="ECO:0007669"/>
    <property type="project" value="UniProtKB-SubCell"/>
</dbReference>
<dbReference type="GO" id="GO:0008168">
    <property type="term" value="F:methyltransferase activity"/>
    <property type="evidence" value="ECO:0007669"/>
    <property type="project" value="UniProtKB-KW"/>
</dbReference>
<dbReference type="eggNOG" id="COG2020">
    <property type="taxonomic scope" value="Bacteria"/>
</dbReference>
<dbReference type="AlphaFoldDB" id="W0ECY2"/>
<evidence type="ECO:0000256" key="5">
    <source>
        <dbReference type="ARBA" id="ARBA00023136"/>
    </source>
</evidence>
<feature type="transmembrane region" description="Helical" evidence="6">
    <location>
        <begin position="76"/>
        <end position="104"/>
    </location>
</feature>
<sequence>MNYLIVILIWIGFALIHSILIDLRFSNWASRVMGRYYAYYRFLYNILSLTLFITLLKYSRSLDNEVVIKFTPPWTILQSILLIGSGFMIIWALLSYDILEFVGIRQIREYGKKDDTPSITINTKGLLGMVRHPIYLATLVFMWSLNSTRVDILVHLVLTLYILIGIKLEERKLIKQFGLTYIEYQKKVPALIPFTKK</sequence>
<keyword evidence="7" id="KW-0808">Transferase</keyword>
<accession>W0ECY2</accession>
<keyword evidence="5 6" id="KW-0472">Membrane</keyword>
<dbReference type="InterPro" id="IPR010721">
    <property type="entry name" value="UstE-like"/>
</dbReference>
<dbReference type="PANTHER" id="PTHR31040">
    <property type="entry name" value="NURIM"/>
    <property type="match status" value="1"/>
</dbReference>
<evidence type="ECO:0000313" key="7">
    <source>
        <dbReference type="EMBL" id="AHF07383.1"/>
    </source>
</evidence>
<comment type="subcellular location">
    <subcellularLocation>
        <location evidence="1">Membrane</location>
        <topology evidence="1">Multi-pass membrane protein</topology>
    </subcellularLocation>
</comment>
<dbReference type="Pfam" id="PF06966">
    <property type="entry name" value="DUF1295"/>
    <property type="match status" value="1"/>
</dbReference>
<organism evidence="7 8">
    <name type="scientific">Desulfitobacterium metallireducens DSM 15288</name>
    <dbReference type="NCBI Taxonomy" id="871968"/>
    <lineage>
        <taxon>Bacteria</taxon>
        <taxon>Bacillati</taxon>
        <taxon>Bacillota</taxon>
        <taxon>Clostridia</taxon>
        <taxon>Eubacteriales</taxon>
        <taxon>Desulfitobacteriaceae</taxon>
        <taxon>Desulfitobacterium</taxon>
    </lineage>
</organism>
<evidence type="ECO:0000256" key="2">
    <source>
        <dbReference type="ARBA" id="ARBA00010631"/>
    </source>
</evidence>
<reference evidence="7 8" key="1">
    <citation type="submission" date="2013-12" db="EMBL/GenBank/DDBJ databases">
        <authorList>
            <consortium name="DOE Joint Genome Institute"/>
            <person name="Smidt H."/>
            <person name="Huntemann M."/>
            <person name="Han J."/>
            <person name="Chen A."/>
            <person name="Kyrpides N."/>
            <person name="Mavromatis K."/>
            <person name="Markowitz V."/>
            <person name="Palaniappan K."/>
            <person name="Ivanova N."/>
            <person name="Schaumberg A."/>
            <person name="Pati A."/>
            <person name="Liolios K."/>
            <person name="Nordberg H.P."/>
            <person name="Cantor M.N."/>
            <person name="Hua S.X."/>
            <person name="Woyke T."/>
        </authorList>
    </citation>
    <scope>NUCLEOTIDE SEQUENCE [LARGE SCALE GENOMIC DNA]</scope>
    <source>
        <strain evidence="8">DSM 15288</strain>
    </source>
</reference>
<feature type="transmembrane region" description="Helical" evidence="6">
    <location>
        <begin position="37"/>
        <end position="56"/>
    </location>
</feature>
<dbReference type="HOGENOM" id="CLU_084189_1_0_9"/>
<keyword evidence="4 6" id="KW-1133">Transmembrane helix</keyword>
<name>W0ECY2_9FIRM</name>